<keyword evidence="1" id="KW-0812">Transmembrane</keyword>
<evidence type="ECO:0000313" key="3">
    <source>
        <dbReference type="Proteomes" id="UP000186804"/>
    </source>
</evidence>
<proteinExistence type="predicted"/>
<organism evidence="2 3">
    <name type="scientific">Cryptosporidium andersoni</name>
    <dbReference type="NCBI Taxonomy" id="117008"/>
    <lineage>
        <taxon>Eukaryota</taxon>
        <taxon>Sar</taxon>
        <taxon>Alveolata</taxon>
        <taxon>Apicomplexa</taxon>
        <taxon>Conoidasida</taxon>
        <taxon>Coccidia</taxon>
        <taxon>Eucoccidiorida</taxon>
        <taxon>Eimeriorina</taxon>
        <taxon>Cryptosporidiidae</taxon>
        <taxon>Cryptosporidium</taxon>
    </lineage>
</organism>
<protein>
    <submittedName>
        <fullName evidence="2">Uncharacterized protein</fullName>
    </submittedName>
</protein>
<dbReference type="RefSeq" id="XP_067068431.1">
    <property type="nucleotide sequence ID" value="XM_067210356.1"/>
</dbReference>
<keyword evidence="3" id="KW-1185">Reference proteome</keyword>
<gene>
    <name evidence="2" type="ORF">cand_001060</name>
</gene>
<dbReference type="EMBL" id="LRBS01000057">
    <property type="protein sequence ID" value="OII76585.1"/>
    <property type="molecule type" value="Genomic_DNA"/>
</dbReference>
<accession>A0A1J4MQP9</accession>
<keyword evidence="1" id="KW-1133">Transmembrane helix</keyword>
<evidence type="ECO:0000256" key="1">
    <source>
        <dbReference type="SAM" id="Phobius"/>
    </source>
</evidence>
<name>A0A1J4MQP9_9CRYT</name>
<reference evidence="2 3" key="1">
    <citation type="submission" date="2016-10" db="EMBL/GenBank/DDBJ databases">
        <title>Reductive evolution of mitochondrial metabolism and differential evolution of invasion-related proteins in Cryptosporidium.</title>
        <authorList>
            <person name="Liu S."/>
            <person name="Roellig D.M."/>
            <person name="Guo Y."/>
            <person name="Li N."/>
            <person name="Frace M.A."/>
            <person name="Tang K."/>
            <person name="Zhang L."/>
            <person name="Feng Y."/>
            <person name="Xiao L."/>
        </authorList>
    </citation>
    <scope>NUCLEOTIDE SEQUENCE [LARGE SCALE GENOMIC DNA]</scope>
    <source>
        <strain evidence="2">30847</strain>
    </source>
</reference>
<dbReference type="OrthoDB" id="341472at2759"/>
<feature type="transmembrane region" description="Helical" evidence="1">
    <location>
        <begin position="70"/>
        <end position="92"/>
    </location>
</feature>
<dbReference type="GeneID" id="92364291"/>
<dbReference type="VEuPathDB" id="CryptoDB:cand_001060"/>
<comment type="caution">
    <text evidence="2">The sequence shown here is derived from an EMBL/GenBank/DDBJ whole genome shotgun (WGS) entry which is preliminary data.</text>
</comment>
<dbReference type="Proteomes" id="UP000186804">
    <property type="component" value="Unassembled WGS sequence"/>
</dbReference>
<dbReference type="AlphaFoldDB" id="A0A1J4MQP9"/>
<keyword evidence="1" id="KW-0472">Membrane</keyword>
<sequence length="123" mass="14263">MDMNDNFTSEHEIYLYCRSIVSCGECQLSKYCRPCKQINNPDFFCTSKLDYSSSCTNQNLLSICASAWPWWSILCIISICLIIFGTITYLLYRCCTCFFSQLTEIELQELRSKDISHSNSDKI</sequence>
<evidence type="ECO:0000313" key="2">
    <source>
        <dbReference type="EMBL" id="OII76585.1"/>
    </source>
</evidence>